<reference evidence="2" key="1">
    <citation type="submission" date="2021-07" db="EMBL/GenBank/DDBJ databases">
        <authorList>
            <person name="Catto M.A."/>
            <person name="Jacobson A."/>
            <person name="Kennedy G."/>
            <person name="Labadie P."/>
            <person name="Hunt B.G."/>
            <person name="Srinivasan R."/>
        </authorList>
    </citation>
    <scope>NUCLEOTIDE SEQUENCE</scope>
    <source>
        <strain evidence="2">PL_HMW_Pooled</strain>
        <tissue evidence="2">Head</tissue>
    </source>
</reference>
<feature type="non-terminal residue" evidence="2">
    <location>
        <position position="530"/>
    </location>
</feature>
<dbReference type="SUPFAM" id="SSF81383">
    <property type="entry name" value="F-box domain"/>
    <property type="match status" value="1"/>
</dbReference>
<dbReference type="SMART" id="SM00256">
    <property type="entry name" value="FBOX"/>
    <property type="match status" value="1"/>
</dbReference>
<evidence type="ECO:0000313" key="2">
    <source>
        <dbReference type="EMBL" id="KAK3908784.1"/>
    </source>
</evidence>
<feature type="non-terminal residue" evidence="2">
    <location>
        <position position="1"/>
    </location>
</feature>
<dbReference type="InterPro" id="IPR036047">
    <property type="entry name" value="F-box-like_dom_sf"/>
</dbReference>
<dbReference type="Gene3D" id="1.20.1280.50">
    <property type="match status" value="1"/>
</dbReference>
<dbReference type="PROSITE" id="PS50181">
    <property type="entry name" value="FBOX"/>
    <property type="match status" value="1"/>
</dbReference>
<sequence>CVELKGKILSETFGRKSALVSGAQSADAELLLLPDELLLMVLQHLGAPDLLACRRVCRKLWRLALDPLLWQHQVLDDRASWAGAVLRLAPCLHSLTVCWTSRLCHGENTVKTACAIESLSITVCRAADFKRACSVIRNQAALGRLRHVSLTFEFWDSPFQDLPLYKDALSSLVQTLASAPGLLELEVRTLEGSSRVWCLEGHDRLEQITPRVPEPLAGSVAPSLRRFVCREQSFRAIGLEQAVLSAHAATLEEVNIRTDAVAETSSLLARIPHLRKLTCSLVPRMEQLANCSKLTDVKLCVPPKRISASLIASVEAFLIEARHLRALTLEFEDYDRKSSKDLAKIIAQVAGRSRLESLAMLEDVSVFDCYYYCYTSDSSDSEDCVSVSWNTEIGFETAPLFQPLLQAVRLLSHLRRLEVSRMPEELLEGITPVTAPRLRTLVVTELSGSTCLHSVLHQPGVMELLKANPQLHLDVSLQNCEFPCSIDCMWCTQQCHTIVPIGARVGFFTHVPTDKCTIPEHNSCDQFSCP</sequence>
<protein>
    <submittedName>
        <fullName evidence="2">F-box/LRR-repeat protein 7</fullName>
    </submittedName>
</protein>
<reference evidence="2" key="2">
    <citation type="journal article" date="2023" name="BMC Genomics">
        <title>Pest status, molecular evolution, and epigenetic factors derived from the genome assembly of Frankliniella fusca, a thysanopteran phytovirus vector.</title>
        <authorList>
            <person name="Catto M.A."/>
            <person name="Labadie P.E."/>
            <person name="Jacobson A.L."/>
            <person name="Kennedy G.G."/>
            <person name="Srinivasan R."/>
            <person name="Hunt B.G."/>
        </authorList>
    </citation>
    <scope>NUCLEOTIDE SEQUENCE</scope>
    <source>
        <strain evidence="2">PL_HMW_Pooled</strain>
    </source>
</reference>
<dbReference type="Pfam" id="PF12937">
    <property type="entry name" value="F-box-like"/>
    <property type="match status" value="1"/>
</dbReference>
<gene>
    <name evidence="2" type="ORF">KUF71_019039</name>
</gene>
<keyword evidence="3" id="KW-1185">Reference proteome</keyword>
<accession>A0AAE1GTF5</accession>
<name>A0AAE1GTF5_9NEOP</name>
<dbReference type="AlphaFoldDB" id="A0AAE1GTF5"/>
<dbReference type="InterPro" id="IPR001810">
    <property type="entry name" value="F-box_dom"/>
</dbReference>
<proteinExistence type="predicted"/>
<dbReference type="EMBL" id="JAHWGI010000072">
    <property type="protein sequence ID" value="KAK3908784.1"/>
    <property type="molecule type" value="Genomic_DNA"/>
</dbReference>
<dbReference type="Proteomes" id="UP001219518">
    <property type="component" value="Unassembled WGS sequence"/>
</dbReference>
<comment type="caution">
    <text evidence="2">The sequence shown here is derived from an EMBL/GenBank/DDBJ whole genome shotgun (WGS) entry which is preliminary data.</text>
</comment>
<evidence type="ECO:0000313" key="3">
    <source>
        <dbReference type="Proteomes" id="UP001219518"/>
    </source>
</evidence>
<feature type="domain" description="F-box" evidence="1">
    <location>
        <begin position="27"/>
        <end position="73"/>
    </location>
</feature>
<organism evidence="2 3">
    <name type="scientific">Frankliniella fusca</name>
    <dbReference type="NCBI Taxonomy" id="407009"/>
    <lineage>
        <taxon>Eukaryota</taxon>
        <taxon>Metazoa</taxon>
        <taxon>Ecdysozoa</taxon>
        <taxon>Arthropoda</taxon>
        <taxon>Hexapoda</taxon>
        <taxon>Insecta</taxon>
        <taxon>Pterygota</taxon>
        <taxon>Neoptera</taxon>
        <taxon>Paraneoptera</taxon>
        <taxon>Thysanoptera</taxon>
        <taxon>Terebrantia</taxon>
        <taxon>Thripoidea</taxon>
        <taxon>Thripidae</taxon>
        <taxon>Frankliniella</taxon>
    </lineage>
</organism>
<evidence type="ECO:0000259" key="1">
    <source>
        <dbReference type="PROSITE" id="PS50181"/>
    </source>
</evidence>